<keyword evidence="6" id="KW-1015">Disulfide bond</keyword>
<dbReference type="GO" id="GO:0019430">
    <property type="term" value="P:removal of superoxide radicals"/>
    <property type="evidence" value="ECO:0007669"/>
    <property type="project" value="TreeGrafter"/>
</dbReference>
<dbReference type="GO" id="GO:0008379">
    <property type="term" value="F:thioredoxin peroxidase activity"/>
    <property type="evidence" value="ECO:0007669"/>
    <property type="project" value="TreeGrafter"/>
</dbReference>
<evidence type="ECO:0000256" key="4">
    <source>
        <dbReference type="ARBA" id="ARBA00022862"/>
    </source>
</evidence>
<reference evidence="10 11" key="1">
    <citation type="journal article" date="2019" name="J. Hered.">
        <title>An Improved Genome Assembly for Drosophila navojoa, the Basal Species in the mojavensis Cluster.</title>
        <authorList>
            <person name="Vanderlinde T."/>
            <person name="Dupim E.G."/>
            <person name="Nazario-Yepiz N.O."/>
            <person name="Carvalho A.B."/>
        </authorList>
    </citation>
    <scope>NUCLEOTIDE SEQUENCE [LARGE SCALE GENOMIC DNA]</scope>
    <source>
        <strain evidence="10">Navoj_Jal97</strain>
        <tissue evidence="10">Whole organism</tissue>
    </source>
</reference>
<dbReference type="Gene3D" id="3.40.30.10">
    <property type="entry name" value="Glutaredoxin"/>
    <property type="match status" value="1"/>
</dbReference>
<evidence type="ECO:0000256" key="8">
    <source>
        <dbReference type="ARBA" id="ARBA00049091"/>
    </source>
</evidence>
<dbReference type="PROSITE" id="PS51352">
    <property type="entry name" value="THIOREDOXIN_2"/>
    <property type="match status" value="1"/>
</dbReference>
<dbReference type="PANTHER" id="PTHR10681">
    <property type="entry name" value="THIOREDOXIN PEROXIDASE"/>
    <property type="match status" value="1"/>
</dbReference>
<protein>
    <recommendedName>
        <fullName evidence="2">thioredoxin-dependent peroxiredoxin</fullName>
        <ecNumber evidence="2">1.11.1.24</ecNumber>
    </recommendedName>
</protein>
<evidence type="ECO:0000256" key="1">
    <source>
        <dbReference type="ARBA" id="ARBA00009796"/>
    </source>
</evidence>
<dbReference type="InterPro" id="IPR019479">
    <property type="entry name" value="Peroxiredoxin_C"/>
</dbReference>
<feature type="domain" description="Thioredoxin" evidence="9">
    <location>
        <begin position="52"/>
        <end position="211"/>
    </location>
</feature>
<comment type="similarity">
    <text evidence="1">Belongs to the peroxiredoxin family. AhpC/Prx1 subfamily.</text>
</comment>
<dbReference type="EMBL" id="LSRL02000121">
    <property type="protein sequence ID" value="TDG44018.1"/>
    <property type="molecule type" value="Genomic_DNA"/>
</dbReference>
<dbReference type="STRING" id="7232.A0A484B5P6"/>
<evidence type="ECO:0000259" key="9">
    <source>
        <dbReference type="PROSITE" id="PS51352"/>
    </source>
</evidence>
<gene>
    <name evidence="10" type="ORF">AWZ03_009567</name>
</gene>
<dbReference type="Proteomes" id="UP000295192">
    <property type="component" value="Unassembled WGS sequence"/>
</dbReference>
<dbReference type="FunFam" id="3.40.30.10:FF:000003">
    <property type="entry name" value="Peroxiredoxin 1"/>
    <property type="match status" value="1"/>
</dbReference>
<evidence type="ECO:0000256" key="5">
    <source>
        <dbReference type="ARBA" id="ARBA00023002"/>
    </source>
</evidence>
<keyword evidence="11" id="KW-1185">Reference proteome</keyword>
<keyword evidence="5" id="KW-0560">Oxidoreductase</keyword>
<dbReference type="InterPro" id="IPR050217">
    <property type="entry name" value="Peroxiredoxin"/>
</dbReference>
<dbReference type="OrthoDB" id="185659at2759"/>
<evidence type="ECO:0000256" key="2">
    <source>
        <dbReference type="ARBA" id="ARBA00013017"/>
    </source>
</evidence>
<accession>A0A484B5P6</accession>
<dbReference type="GO" id="GO:0045454">
    <property type="term" value="P:cell redox homeostasis"/>
    <property type="evidence" value="ECO:0007669"/>
    <property type="project" value="TreeGrafter"/>
</dbReference>
<proteinExistence type="inferred from homology"/>
<name>A0A484B5P6_DRONA</name>
<dbReference type="AlphaFoldDB" id="A0A484B5P6"/>
<evidence type="ECO:0000256" key="3">
    <source>
        <dbReference type="ARBA" id="ARBA00022559"/>
    </source>
</evidence>
<dbReference type="CDD" id="cd03015">
    <property type="entry name" value="PRX_Typ2cys"/>
    <property type="match status" value="1"/>
</dbReference>
<keyword evidence="4" id="KW-0049">Antioxidant</keyword>
<dbReference type="PANTHER" id="PTHR10681:SF163">
    <property type="entry name" value="AT16346P-RELATED"/>
    <property type="match status" value="1"/>
</dbReference>
<keyword evidence="7" id="KW-0676">Redox-active center</keyword>
<dbReference type="GO" id="GO:0005829">
    <property type="term" value="C:cytosol"/>
    <property type="evidence" value="ECO:0007669"/>
    <property type="project" value="TreeGrafter"/>
</dbReference>
<keyword evidence="3" id="KW-0575">Peroxidase</keyword>
<evidence type="ECO:0000256" key="6">
    <source>
        <dbReference type="ARBA" id="ARBA00023157"/>
    </source>
</evidence>
<dbReference type="InterPro" id="IPR000866">
    <property type="entry name" value="AhpC/TSA"/>
</dbReference>
<evidence type="ECO:0000256" key="7">
    <source>
        <dbReference type="ARBA" id="ARBA00023284"/>
    </source>
</evidence>
<sequence>MNEPGDQPLTLSSTPDNRPPCSIISIIPNIGMSSCRGRAEAFARSLSSKLRTLGSQVAPEINSIAVMAMSAYRVMTLSEYRGRYVILLFYPANFSFVCPTELHAFSDRAQEFRMVGCEVIACSTDSHFAHCAWMMQPRKAGGLGEIDIPLWADKSMKIARDYQMLDEATGLANRGMFIIDRVGLVRHISVNDNGVGRSVEEALRLVQAFQYTDEFGEVCPVNWKPGSRTMKPDMAGKEDYFKNAI</sequence>
<dbReference type="Pfam" id="PF00578">
    <property type="entry name" value="AhpC-TSA"/>
    <property type="match status" value="1"/>
</dbReference>
<comment type="caution">
    <text evidence="10">The sequence shown here is derived from an EMBL/GenBank/DDBJ whole genome shotgun (WGS) entry which is preliminary data.</text>
</comment>
<dbReference type="EC" id="1.11.1.24" evidence="2"/>
<evidence type="ECO:0000313" key="10">
    <source>
        <dbReference type="EMBL" id="TDG44018.1"/>
    </source>
</evidence>
<dbReference type="SUPFAM" id="SSF52833">
    <property type="entry name" value="Thioredoxin-like"/>
    <property type="match status" value="1"/>
</dbReference>
<dbReference type="OMA" id="AWMMQPR"/>
<evidence type="ECO:0000313" key="11">
    <source>
        <dbReference type="Proteomes" id="UP000295192"/>
    </source>
</evidence>
<dbReference type="Pfam" id="PF10417">
    <property type="entry name" value="1-cysPrx_C"/>
    <property type="match status" value="1"/>
</dbReference>
<dbReference type="GO" id="GO:0042744">
    <property type="term" value="P:hydrogen peroxide catabolic process"/>
    <property type="evidence" value="ECO:0007669"/>
    <property type="project" value="TreeGrafter"/>
</dbReference>
<comment type="catalytic activity">
    <reaction evidence="8">
        <text>a hydroperoxide + [thioredoxin]-dithiol = an alcohol + [thioredoxin]-disulfide + H2O</text>
        <dbReference type="Rhea" id="RHEA:62620"/>
        <dbReference type="Rhea" id="RHEA-COMP:10698"/>
        <dbReference type="Rhea" id="RHEA-COMP:10700"/>
        <dbReference type="ChEBI" id="CHEBI:15377"/>
        <dbReference type="ChEBI" id="CHEBI:29950"/>
        <dbReference type="ChEBI" id="CHEBI:30879"/>
        <dbReference type="ChEBI" id="CHEBI:35924"/>
        <dbReference type="ChEBI" id="CHEBI:50058"/>
        <dbReference type="EC" id="1.11.1.24"/>
    </reaction>
</comment>
<dbReference type="GO" id="GO:0008340">
    <property type="term" value="P:determination of adult lifespan"/>
    <property type="evidence" value="ECO:0007669"/>
    <property type="project" value="UniProtKB-ARBA"/>
</dbReference>
<dbReference type="InterPro" id="IPR036249">
    <property type="entry name" value="Thioredoxin-like_sf"/>
</dbReference>
<organism evidence="10 11">
    <name type="scientific">Drosophila navojoa</name>
    <name type="common">Fruit fly</name>
    <dbReference type="NCBI Taxonomy" id="7232"/>
    <lineage>
        <taxon>Eukaryota</taxon>
        <taxon>Metazoa</taxon>
        <taxon>Ecdysozoa</taxon>
        <taxon>Arthropoda</taxon>
        <taxon>Hexapoda</taxon>
        <taxon>Insecta</taxon>
        <taxon>Pterygota</taxon>
        <taxon>Neoptera</taxon>
        <taxon>Endopterygota</taxon>
        <taxon>Diptera</taxon>
        <taxon>Brachycera</taxon>
        <taxon>Muscomorpha</taxon>
        <taxon>Ephydroidea</taxon>
        <taxon>Drosophilidae</taxon>
        <taxon>Drosophila</taxon>
    </lineage>
</organism>
<dbReference type="InterPro" id="IPR013766">
    <property type="entry name" value="Thioredoxin_domain"/>
</dbReference>